<dbReference type="CDD" id="cd09272">
    <property type="entry name" value="RNase_HI_RT_Ty1"/>
    <property type="match status" value="1"/>
</dbReference>
<reference evidence="1" key="1">
    <citation type="journal article" date="2019" name="Sci. Rep.">
        <title>Draft genome of Tanacetum cinerariifolium, the natural source of mosquito coil.</title>
        <authorList>
            <person name="Yamashiro T."/>
            <person name="Shiraishi A."/>
            <person name="Satake H."/>
            <person name="Nakayama K."/>
        </authorList>
    </citation>
    <scope>NUCLEOTIDE SEQUENCE</scope>
</reference>
<organism evidence="1">
    <name type="scientific">Tanacetum cinerariifolium</name>
    <name type="common">Dalmatian daisy</name>
    <name type="synonym">Chrysanthemum cinerariifolium</name>
    <dbReference type="NCBI Taxonomy" id="118510"/>
    <lineage>
        <taxon>Eukaryota</taxon>
        <taxon>Viridiplantae</taxon>
        <taxon>Streptophyta</taxon>
        <taxon>Embryophyta</taxon>
        <taxon>Tracheophyta</taxon>
        <taxon>Spermatophyta</taxon>
        <taxon>Magnoliopsida</taxon>
        <taxon>eudicotyledons</taxon>
        <taxon>Gunneridae</taxon>
        <taxon>Pentapetalae</taxon>
        <taxon>asterids</taxon>
        <taxon>campanulids</taxon>
        <taxon>Asterales</taxon>
        <taxon>Asteraceae</taxon>
        <taxon>Asteroideae</taxon>
        <taxon>Anthemideae</taxon>
        <taxon>Anthemidinae</taxon>
        <taxon>Tanacetum</taxon>
    </lineage>
</organism>
<feature type="non-terminal residue" evidence="1">
    <location>
        <position position="1"/>
    </location>
</feature>
<dbReference type="PANTHER" id="PTHR11439">
    <property type="entry name" value="GAG-POL-RELATED RETROTRANSPOSON"/>
    <property type="match status" value="1"/>
</dbReference>
<name>A0A699JWB8_TANCI</name>
<dbReference type="PANTHER" id="PTHR11439:SF486">
    <property type="entry name" value="RLK (RECEPTOR-LIKE KINASE) PROTEIN, PUTATIVE-RELATED"/>
    <property type="match status" value="1"/>
</dbReference>
<dbReference type="EMBL" id="BKCJ010447367">
    <property type="protein sequence ID" value="GFA56978.1"/>
    <property type="molecule type" value="Genomic_DNA"/>
</dbReference>
<accession>A0A699JWB8</accession>
<comment type="caution">
    <text evidence="1">The sequence shown here is derived from an EMBL/GenBank/DDBJ whole genome shotgun (WGS) entry which is preliminary data.</text>
</comment>
<sequence>TSWEITKAVEYLKKEFEMEDPGKTKFCLGLQIEHLVGFVLIFRYLHGTKDVGLYYTNSSQRNLVGFVDAGYTSDPHTGWSQTGYVFTSSNNSISWRFVKQTMSATSSNHVEILAIREASRKCVIQHICESCRISSGHEAPTVLHEDNAAHIAQLRTGTSKIRSSDNLVDLFTKTLPTSTFKKLVYGIGMRRLTEAAIAFLVTLPSPKAIKATLVSLISLVLQPALFVVPFSAFQLLDIYWKKEHRLMCSGETCTASERDQYVWQVASKSGYQHLRNSSESIAAVNFDNLAFKTLYEHLAF</sequence>
<protein>
    <submittedName>
        <fullName evidence="1">Uncharacterized protein</fullName>
    </submittedName>
</protein>
<proteinExistence type="predicted"/>
<evidence type="ECO:0000313" key="1">
    <source>
        <dbReference type="EMBL" id="GFA56978.1"/>
    </source>
</evidence>
<gene>
    <name evidence="1" type="ORF">Tci_628950</name>
</gene>
<dbReference type="AlphaFoldDB" id="A0A699JWB8"/>